<accession>A0A2T7P399</accession>
<dbReference type="Gene3D" id="3.10.100.10">
    <property type="entry name" value="Mannose-Binding Protein A, subunit A"/>
    <property type="match status" value="1"/>
</dbReference>
<dbReference type="InterPro" id="IPR016186">
    <property type="entry name" value="C-type_lectin-like/link_sf"/>
</dbReference>
<feature type="domain" description="C-type lectin" evidence="3">
    <location>
        <begin position="44"/>
        <end position="161"/>
    </location>
</feature>
<evidence type="ECO:0000256" key="1">
    <source>
        <dbReference type="ARBA" id="ARBA00023157"/>
    </source>
</evidence>
<evidence type="ECO:0000313" key="5">
    <source>
        <dbReference type="Proteomes" id="UP000245119"/>
    </source>
</evidence>
<organism evidence="4 5">
    <name type="scientific">Pomacea canaliculata</name>
    <name type="common">Golden apple snail</name>
    <dbReference type="NCBI Taxonomy" id="400727"/>
    <lineage>
        <taxon>Eukaryota</taxon>
        <taxon>Metazoa</taxon>
        <taxon>Spiralia</taxon>
        <taxon>Lophotrochozoa</taxon>
        <taxon>Mollusca</taxon>
        <taxon>Gastropoda</taxon>
        <taxon>Caenogastropoda</taxon>
        <taxon>Architaenioglossa</taxon>
        <taxon>Ampullarioidea</taxon>
        <taxon>Ampullariidae</taxon>
        <taxon>Pomacea</taxon>
    </lineage>
</organism>
<dbReference type="AlphaFoldDB" id="A0A2T7P399"/>
<dbReference type="SMART" id="SM00034">
    <property type="entry name" value="CLECT"/>
    <property type="match status" value="1"/>
</dbReference>
<keyword evidence="1" id="KW-1015">Disulfide bond</keyword>
<feature type="signal peptide" evidence="2">
    <location>
        <begin position="1"/>
        <end position="16"/>
    </location>
</feature>
<reference evidence="4 5" key="1">
    <citation type="submission" date="2018-04" db="EMBL/GenBank/DDBJ databases">
        <title>The genome of golden apple snail Pomacea canaliculata provides insight into stress tolerance and invasive adaptation.</title>
        <authorList>
            <person name="Liu C."/>
            <person name="Liu B."/>
            <person name="Ren Y."/>
            <person name="Zhang Y."/>
            <person name="Wang H."/>
            <person name="Li S."/>
            <person name="Jiang F."/>
            <person name="Yin L."/>
            <person name="Zhang G."/>
            <person name="Qian W."/>
            <person name="Fan W."/>
        </authorList>
    </citation>
    <scope>NUCLEOTIDE SEQUENCE [LARGE SCALE GENOMIC DNA]</scope>
    <source>
        <strain evidence="4">SZHN2017</strain>
        <tissue evidence="4">Muscle</tissue>
    </source>
</reference>
<dbReference type="Proteomes" id="UP000245119">
    <property type="component" value="Linkage Group LG6"/>
</dbReference>
<dbReference type="Pfam" id="PF00059">
    <property type="entry name" value="Lectin_C"/>
    <property type="match status" value="1"/>
</dbReference>
<keyword evidence="5" id="KW-1185">Reference proteome</keyword>
<sequence>MMMMMMMMMMMSRFDTSHICFFYLQSRDETVAVNCSCAAGWELFEDSCYALLNDTFSCMMAVEFCNKEGAELVEITSESENNFVADFMKKRRGQYIWMGINDIIQEGQWIYLTSHKPLSYSNWAHNEPDNKLYGSEGCALLLPHGLWYDMPCRFGYNAVCEMKTNKSSDNKLRFEIYTTTTQPRLGNKIRGENDNERLYVSSDQTRSSRQQPYRQCAARGLAFTTSYKMVSGSTSAVPDQPPSSSGLRELPVSRDLKGVHTCPTLASGREEAALAGDTTLCVSKNKSVENPEHIAINIDIKPSVKIYKLLASSVWCHDASCHTTINSTVLKHSRDHVVQHLHLRDN</sequence>
<dbReference type="CDD" id="cd00037">
    <property type="entry name" value="CLECT"/>
    <property type="match status" value="1"/>
</dbReference>
<dbReference type="OrthoDB" id="418245at2759"/>
<evidence type="ECO:0000313" key="4">
    <source>
        <dbReference type="EMBL" id="PVD27902.1"/>
    </source>
</evidence>
<dbReference type="PROSITE" id="PS50041">
    <property type="entry name" value="C_TYPE_LECTIN_2"/>
    <property type="match status" value="1"/>
</dbReference>
<feature type="chain" id="PRO_5015512884" description="C-type lectin domain-containing protein" evidence="2">
    <location>
        <begin position="17"/>
        <end position="346"/>
    </location>
</feature>
<evidence type="ECO:0000256" key="2">
    <source>
        <dbReference type="SAM" id="SignalP"/>
    </source>
</evidence>
<comment type="caution">
    <text evidence="4">The sequence shown here is derived from an EMBL/GenBank/DDBJ whole genome shotgun (WGS) entry which is preliminary data.</text>
</comment>
<dbReference type="InterPro" id="IPR001304">
    <property type="entry name" value="C-type_lectin-like"/>
</dbReference>
<dbReference type="PANTHER" id="PTHR22803">
    <property type="entry name" value="MANNOSE, PHOSPHOLIPASE, LECTIN RECEPTOR RELATED"/>
    <property type="match status" value="1"/>
</dbReference>
<protein>
    <recommendedName>
        <fullName evidence="3">C-type lectin domain-containing protein</fullName>
    </recommendedName>
</protein>
<dbReference type="InterPro" id="IPR050111">
    <property type="entry name" value="C-type_lectin/snaclec_domain"/>
</dbReference>
<dbReference type="PROSITE" id="PS00615">
    <property type="entry name" value="C_TYPE_LECTIN_1"/>
    <property type="match status" value="1"/>
</dbReference>
<dbReference type="SUPFAM" id="SSF56436">
    <property type="entry name" value="C-type lectin-like"/>
    <property type="match status" value="1"/>
</dbReference>
<dbReference type="EMBL" id="PZQS01000006">
    <property type="protein sequence ID" value="PVD27902.1"/>
    <property type="molecule type" value="Genomic_DNA"/>
</dbReference>
<evidence type="ECO:0000259" key="3">
    <source>
        <dbReference type="PROSITE" id="PS50041"/>
    </source>
</evidence>
<keyword evidence="2" id="KW-0732">Signal</keyword>
<proteinExistence type="predicted"/>
<dbReference type="InterPro" id="IPR016187">
    <property type="entry name" value="CTDL_fold"/>
</dbReference>
<gene>
    <name evidence="4" type="ORF">C0Q70_10477</name>
</gene>
<name>A0A2T7P399_POMCA</name>
<dbReference type="InterPro" id="IPR018378">
    <property type="entry name" value="C-type_lectin_CS"/>
</dbReference>